<dbReference type="Gene3D" id="3.90.550.10">
    <property type="entry name" value="Spore Coat Polysaccharide Biosynthesis Protein SpsA, Chain A"/>
    <property type="match status" value="1"/>
</dbReference>
<keyword evidence="4 6" id="KW-0808">Transferase</keyword>
<comment type="pathway">
    <text evidence="1">Cell wall biogenesis; cell wall polysaccharide biosynthesis.</text>
</comment>
<evidence type="ECO:0000313" key="6">
    <source>
        <dbReference type="EMBL" id="MFC7614892.1"/>
    </source>
</evidence>
<sequence>MTDLDVLIPTRDRPTELATTLAGLAAQDGEFGVVVSDQSDGEPGWDTPSARAMAAVLRARGAPVRLLRHLPRRGVAEHRAFLLDQSSARFVLFLDDDVWLAPGTLPRLRTAITALGCGLVGAAVQGMSYLDDERPDELAAFEEWTGPPEPERIEPGGPAWRRWTLHNAANPAHLTRRLGLRPGEWRAYKIAWVGGCVLYDRAALVDSGGFGFWRDVPPEHCGEDVVAQWRVMARAGGAGILPSGAVHLEAATTVPDRRTEVRDHVRVHPDG</sequence>
<protein>
    <submittedName>
        <fullName evidence="6">Glycosyltransferase family 2 protein</fullName>
        <ecNumber evidence="6">2.4.-.-</ecNumber>
    </submittedName>
</protein>
<keyword evidence="3 6" id="KW-0328">Glycosyltransferase</keyword>
<dbReference type="Pfam" id="PF00535">
    <property type="entry name" value="Glycos_transf_2"/>
    <property type="match status" value="1"/>
</dbReference>
<dbReference type="Proteomes" id="UP001596512">
    <property type="component" value="Unassembled WGS sequence"/>
</dbReference>
<evidence type="ECO:0000256" key="4">
    <source>
        <dbReference type="ARBA" id="ARBA00022679"/>
    </source>
</evidence>
<dbReference type="EC" id="2.4.-.-" evidence="6"/>
<feature type="domain" description="Glycosyltransferase 2-like" evidence="5">
    <location>
        <begin position="6"/>
        <end position="170"/>
    </location>
</feature>
<evidence type="ECO:0000256" key="3">
    <source>
        <dbReference type="ARBA" id="ARBA00022676"/>
    </source>
</evidence>
<proteinExistence type="inferred from homology"/>
<evidence type="ECO:0000313" key="7">
    <source>
        <dbReference type="Proteomes" id="UP001596512"/>
    </source>
</evidence>
<evidence type="ECO:0000259" key="5">
    <source>
        <dbReference type="Pfam" id="PF00535"/>
    </source>
</evidence>
<comment type="caution">
    <text evidence="6">The sequence shown here is derived from an EMBL/GenBank/DDBJ whole genome shotgun (WGS) entry which is preliminary data.</text>
</comment>
<evidence type="ECO:0000256" key="2">
    <source>
        <dbReference type="ARBA" id="ARBA00006739"/>
    </source>
</evidence>
<comment type="similarity">
    <text evidence="2">Belongs to the glycosyltransferase 2 family.</text>
</comment>
<dbReference type="GO" id="GO:0016757">
    <property type="term" value="F:glycosyltransferase activity"/>
    <property type="evidence" value="ECO:0007669"/>
    <property type="project" value="UniProtKB-KW"/>
</dbReference>
<name>A0ABW2TMA5_9PSEU</name>
<gene>
    <name evidence="6" type="ORF">ACFQV2_16595</name>
</gene>
<dbReference type="PANTHER" id="PTHR43179:SF12">
    <property type="entry name" value="GALACTOFURANOSYLTRANSFERASE GLFT2"/>
    <property type="match status" value="1"/>
</dbReference>
<reference evidence="7" key="1">
    <citation type="journal article" date="2019" name="Int. J. Syst. Evol. Microbiol.">
        <title>The Global Catalogue of Microorganisms (GCM) 10K type strain sequencing project: providing services to taxonomists for standard genome sequencing and annotation.</title>
        <authorList>
            <consortium name="The Broad Institute Genomics Platform"/>
            <consortium name="The Broad Institute Genome Sequencing Center for Infectious Disease"/>
            <person name="Wu L."/>
            <person name="Ma J."/>
        </authorList>
    </citation>
    <scope>NUCLEOTIDE SEQUENCE [LARGE SCALE GENOMIC DNA]</scope>
    <source>
        <strain evidence="7">JCM 17695</strain>
    </source>
</reference>
<organism evidence="6 7">
    <name type="scientific">Actinokineospora soli</name>
    <dbReference type="NCBI Taxonomy" id="1048753"/>
    <lineage>
        <taxon>Bacteria</taxon>
        <taxon>Bacillati</taxon>
        <taxon>Actinomycetota</taxon>
        <taxon>Actinomycetes</taxon>
        <taxon>Pseudonocardiales</taxon>
        <taxon>Pseudonocardiaceae</taxon>
        <taxon>Actinokineospora</taxon>
    </lineage>
</organism>
<evidence type="ECO:0000256" key="1">
    <source>
        <dbReference type="ARBA" id="ARBA00004776"/>
    </source>
</evidence>
<dbReference type="SUPFAM" id="SSF53448">
    <property type="entry name" value="Nucleotide-diphospho-sugar transferases"/>
    <property type="match status" value="1"/>
</dbReference>
<dbReference type="PANTHER" id="PTHR43179">
    <property type="entry name" value="RHAMNOSYLTRANSFERASE WBBL"/>
    <property type="match status" value="1"/>
</dbReference>
<dbReference type="InterPro" id="IPR029044">
    <property type="entry name" value="Nucleotide-diphossugar_trans"/>
</dbReference>
<dbReference type="InterPro" id="IPR001173">
    <property type="entry name" value="Glyco_trans_2-like"/>
</dbReference>
<dbReference type="EMBL" id="JBHTEY010000004">
    <property type="protein sequence ID" value="MFC7614892.1"/>
    <property type="molecule type" value="Genomic_DNA"/>
</dbReference>
<accession>A0ABW2TMA5</accession>
<keyword evidence="7" id="KW-1185">Reference proteome</keyword>
<dbReference type="CDD" id="cd00761">
    <property type="entry name" value="Glyco_tranf_GTA_type"/>
    <property type="match status" value="1"/>
</dbReference>